<proteinExistence type="predicted"/>
<accession>A0A8T2PMN0</accession>
<evidence type="ECO:0000313" key="1">
    <source>
        <dbReference type="EMBL" id="KAG9351027.1"/>
    </source>
</evidence>
<sequence length="105" mass="11877">MTLSWPLITFASPFEMTDLCRAVDGLNGGLDILRVHVDDERTGLSEWGPLPSSWLRLRGLMVMNTVEVTGMWSRYCRDTIPPSSSRKKQPFVLACSQTCNTWNLN</sequence>
<organism evidence="1 2">
    <name type="scientific">Albula glossodonta</name>
    <name type="common">roundjaw bonefish</name>
    <dbReference type="NCBI Taxonomy" id="121402"/>
    <lineage>
        <taxon>Eukaryota</taxon>
        <taxon>Metazoa</taxon>
        <taxon>Chordata</taxon>
        <taxon>Craniata</taxon>
        <taxon>Vertebrata</taxon>
        <taxon>Euteleostomi</taxon>
        <taxon>Actinopterygii</taxon>
        <taxon>Neopterygii</taxon>
        <taxon>Teleostei</taxon>
        <taxon>Albuliformes</taxon>
        <taxon>Albulidae</taxon>
        <taxon>Albula</taxon>
    </lineage>
</organism>
<comment type="caution">
    <text evidence="1">The sequence shown here is derived from an EMBL/GenBank/DDBJ whole genome shotgun (WGS) entry which is preliminary data.</text>
</comment>
<dbReference type="Proteomes" id="UP000824540">
    <property type="component" value="Unassembled WGS sequence"/>
</dbReference>
<evidence type="ECO:0000313" key="2">
    <source>
        <dbReference type="Proteomes" id="UP000824540"/>
    </source>
</evidence>
<gene>
    <name evidence="1" type="ORF">JZ751_024916</name>
</gene>
<name>A0A8T2PMN0_9TELE</name>
<dbReference type="AlphaFoldDB" id="A0A8T2PMN0"/>
<reference evidence="1" key="1">
    <citation type="thesis" date="2021" institute="BYU ScholarsArchive" country="Provo, UT, USA">
        <title>Applications of and Algorithms for Genome Assembly and Genomic Analyses with an Emphasis on Marine Teleosts.</title>
        <authorList>
            <person name="Pickett B.D."/>
        </authorList>
    </citation>
    <scope>NUCLEOTIDE SEQUENCE</scope>
    <source>
        <strain evidence="1">HI-2016</strain>
    </source>
</reference>
<protein>
    <submittedName>
        <fullName evidence="1">Uncharacterized protein</fullName>
    </submittedName>
</protein>
<keyword evidence="2" id="KW-1185">Reference proteome</keyword>
<dbReference type="EMBL" id="JAFBMS010000007">
    <property type="protein sequence ID" value="KAG9351027.1"/>
    <property type="molecule type" value="Genomic_DNA"/>
</dbReference>